<sequence>MVAQERTMRAIACDASAIFSWAVSPLWAMASATQDWRWSSIIVRVKDCSALVVALTWARTSMQ</sequence>
<keyword evidence="2" id="KW-1185">Reference proteome</keyword>
<comment type="caution">
    <text evidence="1">The sequence shown here is derived from an EMBL/GenBank/DDBJ whole genome shotgun (WGS) entry which is preliminary data.</text>
</comment>
<accession>A0ABQ3SDE1</accession>
<proteinExistence type="predicted"/>
<organism evidence="1 2">
    <name type="scientific">Streptomyces nojiriensis</name>
    <dbReference type="NCBI Taxonomy" id="66374"/>
    <lineage>
        <taxon>Bacteria</taxon>
        <taxon>Bacillati</taxon>
        <taxon>Actinomycetota</taxon>
        <taxon>Actinomycetes</taxon>
        <taxon>Kitasatosporales</taxon>
        <taxon>Streptomycetaceae</taxon>
        <taxon>Streptomyces</taxon>
    </lineage>
</organism>
<evidence type="ECO:0000313" key="1">
    <source>
        <dbReference type="EMBL" id="GHI66148.1"/>
    </source>
</evidence>
<name>A0ABQ3SDE1_9ACTN</name>
<reference evidence="2" key="1">
    <citation type="submission" date="2023-07" db="EMBL/GenBank/DDBJ databases">
        <title>Whole genome shotgun sequence of Streptomyces nojiriensis NBRC 13794.</title>
        <authorList>
            <person name="Komaki H."/>
            <person name="Tamura T."/>
        </authorList>
    </citation>
    <scope>NUCLEOTIDE SEQUENCE [LARGE SCALE GENOMIC DNA]</scope>
    <source>
        <strain evidence="2">NBRC 13794</strain>
    </source>
</reference>
<dbReference type="EMBL" id="BNEC01000002">
    <property type="protein sequence ID" value="GHI66148.1"/>
    <property type="molecule type" value="Genomic_DNA"/>
</dbReference>
<evidence type="ECO:0000313" key="2">
    <source>
        <dbReference type="Proteomes" id="UP000613974"/>
    </source>
</evidence>
<protein>
    <submittedName>
        <fullName evidence="1">Uncharacterized protein</fullName>
    </submittedName>
</protein>
<gene>
    <name evidence="1" type="ORF">Snoj_00660</name>
</gene>
<dbReference type="Proteomes" id="UP000613974">
    <property type="component" value="Unassembled WGS sequence"/>
</dbReference>